<dbReference type="GO" id="GO:0046872">
    <property type="term" value="F:metal ion binding"/>
    <property type="evidence" value="ECO:0007669"/>
    <property type="project" value="UniProtKB-KW"/>
</dbReference>
<feature type="non-terminal residue" evidence="5">
    <location>
        <position position="1"/>
    </location>
</feature>
<name>F8URE7_AGACH</name>
<dbReference type="SUPFAM" id="SSF48484">
    <property type="entry name" value="Lipoxigenase"/>
    <property type="match status" value="1"/>
</dbReference>
<protein>
    <submittedName>
        <fullName evidence="5">Lipoxygenase</fullName>
        <ecNumber evidence="5">1.13.11.12</ecNumber>
    </submittedName>
</protein>
<dbReference type="Gene3D" id="3.10.450.60">
    <property type="match status" value="1"/>
</dbReference>
<accession>F8URE7</accession>
<dbReference type="InterPro" id="IPR036226">
    <property type="entry name" value="LipOase_C_sf"/>
</dbReference>
<dbReference type="EC" id="1.13.11.12" evidence="5"/>
<dbReference type="InterPro" id="IPR013819">
    <property type="entry name" value="LipOase_C"/>
</dbReference>
<evidence type="ECO:0000256" key="1">
    <source>
        <dbReference type="ARBA" id="ARBA00022723"/>
    </source>
</evidence>
<feature type="domain" description="Lipoxygenase" evidence="4">
    <location>
        <begin position="1"/>
        <end position="233"/>
    </location>
</feature>
<dbReference type="Gene3D" id="1.20.245.10">
    <property type="entry name" value="Lipoxygenase-1, Domain 5"/>
    <property type="match status" value="1"/>
</dbReference>
<reference evidence="5" key="1">
    <citation type="journal article" date="2011" name="J. Chem. Ecol.">
        <title>Up-Regulation of Lipoxygenase, Phospholipase, and Oxylipin-Production in the Induced Chemical Defense of the Red Alga Gracilaria chilensis against Epiphytes.</title>
        <authorList>
            <person name="Weinberger F."/>
            <person name="Lion U."/>
            <person name="Beltran J."/>
            <person name="Flores V."/>
            <person name="Correa J."/>
            <person name="Faugeron S."/>
            <person name="Delage L."/>
            <person name="Potin P."/>
            <person name="Kloareg B."/>
            <person name="Pohnert G."/>
        </authorList>
    </citation>
    <scope>NUCLEOTIDE SEQUENCE</scope>
    <source>
        <strain evidence="5">CR14</strain>
    </source>
</reference>
<dbReference type="GO" id="GO:0034440">
    <property type="term" value="P:lipid oxidation"/>
    <property type="evidence" value="ECO:0007669"/>
    <property type="project" value="InterPro"/>
</dbReference>
<evidence type="ECO:0000259" key="4">
    <source>
        <dbReference type="PROSITE" id="PS51393"/>
    </source>
</evidence>
<sequence length="233" mass="26654">DKVGVQARAMQKHFYAPFVAFYVNSNGELGVLGIMLTRHTDGRKNEVYNTETRKDSPNTYIFAKMHVACADSQMHQFYAHFGCCHLVFEPFGVAVRNVFNHGTPEAQEHIVGKLLGPHFRDHLAINWLARNTLVAHGEVVIPCADAGFALGAKGGLVLLGMQYKNWKFSDQAFPQQLRIRGFDPYSSDKLRYYYRDDGMMIWYGLKSYVELAVKMWYYKRDEAELNESIANLL</sequence>
<dbReference type="Pfam" id="PF00305">
    <property type="entry name" value="Lipoxygenase"/>
    <property type="match status" value="1"/>
</dbReference>
<dbReference type="AlphaFoldDB" id="F8URE7"/>
<keyword evidence="2" id="KW-0223">Dioxygenase</keyword>
<dbReference type="EMBL" id="JF896804">
    <property type="protein sequence ID" value="AEH16747.1"/>
    <property type="molecule type" value="mRNA"/>
</dbReference>
<organism evidence="5">
    <name type="scientific">Agarophyton chilense</name>
    <name type="common">Red seaweed</name>
    <name type="synonym">Gracilaria chilensis</name>
    <dbReference type="NCBI Taxonomy" id="2510777"/>
    <lineage>
        <taxon>Eukaryota</taxon>
        <taxon>Rhodophyta</taxon>
        <taxon>Florideophyceae</taxon>
        <taxon>Rhodymeniophycidae</taxon>
        <taxon>Gracilariales</taxon>
        <taxon>Gracilariaceae</taxon>
        <taxon>Agarophyton</taxon>
    </lineage>
</organism>
<keyword evidence="1" id="KW-0479">Metal-binding</keyword>
<keyword evidence="3 5" id="KW-0560">Oxidoreductase</keyword>
<dbReference type="InterPro" id="IPR000907">
    <property type="entry name" value="LipOase"/>
</dbReference>
<feature type="non-terminal residue" evidence="5">
    <location>
        <position position="233"/>
    </location>
</feature>
<evidence type="ECO:0000313" key="5">
    <source>
        <dbReference type="EMBL" id="AEH16747.1"/>
    </source>
</evidence>
<dbReference type="PANTHER" id="PTHR11771">
    <property type="entry name" value="LIPOXYGENASE"/>
    <property type="match status" value="1"/>
</dbReference>
<dbReference type="GO" id="GO:0016165">
    <property type="term" value="F:linoleate 13S-lipoxygenase activity"/>
    <property type="evidence" value="ECO:0007669"/>
    <property type="project" value="UniProtKB-EC"/>
</dbReference>
<evidence type="ECO:0000256" key="3">
    <source>
        <dbReference type="ARBA" id="ARBA00023002"/>
    </source>
</evidence>
<proteinExistence type="evidence at transcript level"/>
<dbReference type="PROSITE" id="PS51393">
    <property type="entry name" value="LIPOXYGENASE_3"/>
    <property type="match status" value="1"/>
</dbReference>
<evidence type="ECO:0000256" key="2">
    <source>
        <dbReference type="ARBA" id="ARBA00022964"/>
    </source>
</evidence>